<dbReference type="InterPro" id="IPR045863">
    <property type="entry name" value="CorA_TM1_TM2"/>
</dbReference>
<evidence type="ECO:0000256" key="5">
    <source>
        <dbReference type="ARBA" id="ARBA00022692"/>
    </source>
</evidence>
<dbReference type="Pfam" id="PF01544">
    <property type="entry name" value="CorA"/>
    <property type="match status" value="1"/>
</dbReference>
<evidence type="ECO:0000313" key="10">
    <source>
        <dbReference type="Proteomes" id="UP000178570"/>
    </source>
</evidence>
<dbReference type="GO" id="GO:0015087">
    <property type="term" value="F:cobalt ion transmembrane transporter activity"/>
    <property type="evidence" value="ECO:0007669"/>
    <property type="project" value="TreeGrafter"/>
</dbReference>
<keyword evidence="6 8" id="KW-1133">Transmembrane helix</keyword>
<comment type="subcellular location">
    <subcellularLocation>
        <location evidence="1">Cell membrane</location>
        <topology evidence="1">Multi-pass membrane protein</topology>
    </subcellularLocation>
</comment>
<keyword evidence="4" id="KW-1003">Cell membrane</keyword>
<dbReference type="GO" id="GO:0015095">
    <property type="term" value="F:magnesium ion transmembrane transporter activity"/>
    <property type="evidence" value="ECO:0007669"/>
    <property type="project" value="TreeGrafter"/>
</dbReference>
<dbReference type="EMBL" id="MHHY01000009">
    <property type="protein sequence ID" value="OGY40233.1"/>
    <property type="molecule type" value="Genomic_DNA"/>
</dbReference>
<dbReference type="Gene3D" id="1.20.58.340">
    <property type="entry name" value="Magnesium transport protein CorA, transmembrane region"/>
    <property type="match status" value="2"/>
</dbReference>
<dbReference type="GO" id="GO:0005886">
    <property type="term" value="C:plasma membrane"/>
    <property type="evidence" value="ECO:0007669"/>
    <property type="project" value="UniProtKB-SubCell"/>
</dbReference>
<dbReference type="GO" id="GO:0050897">
    <property type="term" value="F:cobalt ion binding"/>
    <property type="evidence" value="ECO:0007669"/>
    <property type="project" value="TreeGrafter"/>
</dbReference>
<evidence type="ECO:0008006" key="11">
    <source>
        <dbReference type="Google" id="ProtNLM"/>
    </source>
</evidence>
<dbReference type="PANTHER" id="PTHR46494">
    <property type="entry name" value="CORA FAMILY METAL ION TRANSPORTER (EUROFUNG)"/>
    <property type="match status" value="1"/>
</dbReference>
<keyword evidence="3" id="KW-0813">Transport</keyword>
<dbReference type="PANTHER" id="PTHR46494:SF1">
    <property type="entry name" value="CORA FAMILY METAL ION TRANSPORTER (EUROFUNG)"/>
    <property type="match status" value="1"/>
</dbReference>
<evidence type="ECO:0000256" key="8">
    <source>
        <dbReference type="SAM" id="Phobius"/>
    </source>
</evidence>
<dbReference type="SUPFAM" id="SSF143865">
    <property type="entry name" value="CorA soluble domain-like"/>
    <property type="match status" value="1"/>
</dbReference>
<feature type="transmembrane region" description="Helical" evidence="8">
    <location>
        <begin position="279"/>
        <end position="297"/>
    </location>
</feature>
<reference evidence="9 10" key="1">
    <citation type="journal article" date="2016" name="Nat. Commun.">
        <title>Thousands of microbial genomes shed light on interconnected biogeochemical processes in an aquifer system.</title>
        <authorList>
            <person name="Anantharaman K."/>
            <person name="Brown C.T."/>
            <person name="Hug L.A."/>
            <person name="Sharon I."/>
            <person name="Castelle C.J."/>
            <person name="Probst A.J."/>
            <person name="Thomas B.C."/>
            <person name="Singh A."/>
            <person name="Wilkins M.J."/>
            <person name="Karaoz U."/>
            <person name="Brodie E.L."/>
            <person name="Williams K.H."/>
            <person name="Hubbard S.S."/>
            <person name="Banfield J.F."/>
        </authorList>
    </citation>
    <scope>NUCLEOTIDE SEQUENCE [LARGE SCALE GENOMIC DNA]</scope>
</reference>
<evidence type="ECO:0000256" key="7">
    <source>
        <dbReference type="ARBA" id="ARBA00023136"/>
    </source>
</evidence>
<gene>
    <name evidence="9" type="ORF">A2570_03035</name>
</gene>
<accession>A0A1G1XJH2</accession>
<feature type="transmembrane region" description="Helical" evidence="8">
    <location>
        <begin position="245"/>
        <end position="267"/>
    </location>
</feature>
<dbReference type="InterPro" id="IPR045861">
    <property type="entry name" value="CorA_cytoplasmic_dom"/>
</dbReference>
<evidence type="ECO:0000256" key="4">
    <source>
        <dbReference type="ARBA" id="ARBA00022475"/>
    </source>
</evidence>
<dbReference type="GO" id="GO:0000287">
    <property type="term" value="F:magnesium ion binding"/>
    <property type="evidence" value="ECO:0007669"/>
    <property type="project" value="TreeGrafter"/>
</dbReference>
<proteinExistence type="inferred from homology"/>
<sequence length="303" mass="35763">MIRTIKDKITWLDIFQPKDEDIQTLNEYFNLPQDLQDELKKQIPRQKLDQYDDFLFAVTRFPAYSQHKKTSTPQEIDLLIKEDVVATIRYAANEPIEEIFKQADTLEGYRSKFFGKTAAEFLDLLFENIFTYAQRELTHIDKKITQITENIFKGREKEMIKQISQTKRDVLDFRRIIQPLHGVLREMLEEQKKIFKNDKTNHFKHILEAHDDTVDLSQNQKDTLDSLESTNSSILSSKFDEVTKIISWLAFFLAPFTVVGTLFQINTQFTPIIGKPGDWWIILSITLVCCVLLYWFLKRKKLL</sequence>
<dbReference type="Proteomes" id="UP000178570">
    <property type="component" value="Unassembled WGS sequence"/>
</dbReference>
<keyword evidence="5 8" id="KW-0812">Transmembrane</keyword>
<evidence type="ECO:0000256" key="3">
    <source>
        <dbReference type="ARBA" id="ARBA00022448"/>
    </source>
</evidence>
<dbReference type="InterPro" id="IPR002523">
    <property type="entry name" value="MgTranspt_CorA/ZnTranspt_ZntB"/>
</dbReference>
<keyword evidence="7 8" id="KW-0472">Membrane</keyword>
<comment type="similarity">
    <text evidence="2">Belongs to the CorA metal ion transporter (MIT) (TC 1.A.35) family.</text>
</comment>
<organism evidence="9 10">
    <name type="scientific">Candidatus Brennerbacteria bacterium RIFOXYD1_FULL_41_16</name>
    <dbReference type="NCBI Taxonomy" id="1797529"/>
    <lineage>
        <taxon>Bacteria</taxon>
        <taxon>Candidatus Brenneribacteriota</taxon>
    </lineage>
</organism>
<dbReference type="AlphaFoldDB" id="A0A1G1XJH2"/>
<name>A0A1G1XJH2_9BACT</name>
<evidence type="ECO:0000256" key="1">
    <source>
        <dbReference type="ARBA" id="ARBA00004651"/>
    </source>
</evidence>
<evidence type="ECO:0000256" key="6">
    <source>
        <dbReference type="ARBA" id="ARBA00022989"/>
    </source>
</evidence>
<protein>
    <recommendedName>
        <fullName evidence="11">Magnesium transporter CorA</fullName>
    </recommendedName>
</protein>
<evidence type="ECO:0000313" key="9">
    <source>
        <dbReference type="EMBL" id="OGY40233.1"/>
    </source>
</evidence>
<evidence type="ECO:0000256" key="2">
    <source>
        <dbReference type="ARBA" id="ARBA00009765"/>
    </source>
</evidence>
<dbReference type="Gene3D" id="3.30.460.20">
    <property type="entry name" value="CorA soluble domain-like"/>
    <property type="match status" value="1"/>
</dbReference>
<dbReference type="STRING" id="1797529.A2570_03035"/>
<comment type="caution">
    <text evidence="9">The sequence shown here is derived from an EMBL/GenBank/DDBJ whole genome shotgun (WGS) entry which is preliminary data.</text>
</comment>
<dbReference type="SUPFAM" id="SSF144083">
    <property type="entry name" value="Magnesium transport protein CorA, transmembrane region"/>
    <property type="match status" value="1"/>
</dbReference>